<dbReference type="RefSeq" id="WP_345531299.1">
    <property type="nucleotide sequence ID" value="NZ_BAABLD010000002.1"/>
</dbReference>
<keyword evidence="2" id="KW-1185">Reference proteome</keyword>
<dbReference type="EMBL" id="BAABLD010000002">
    <property type="protein sequence ID" value="GAA5159366.1"/>
    <property type="molecule type" value="Genomic_DNA"/>
</dbReference>
<reference evidence="2" key="1">
    <citation type="journal article" date="2019" name="Int. J. Syst. Evol. Microbiol.">
        <title>The Global Catalogue of Microorganisms (GCM) 10K type strain sequencing project: providing services to taxonomists for standard genome sequencing and annotation.</title>
        <authorList>
            <consortium name="The Broad Institute Genomics Platform"/>
            <consortium name="The Broad Institute Genome Sequencing Center for Infectious Disease"/>
            <person name="Wu L."/>
            <person name="Ma J."/>
        </authorList>
    </citation>
    <scope>NUCLEOTIDE SEQUENCE [LARGE SCALE GENOMIC DNA]</scope>
    <source>
        <strain evidence="2">JCM 18715</strain>
    </source>
</reference>
<proteinExistence type="predicted"/>
<evidence type="ECO:0000313" key="2">
    <source>
        <dbReference type="Proteomes" id="UP001500547"/>
    </source>
</evidence>
<accession>A0ABP9QAY6</accession>
<protein>
    <submittedName>
        <fullName evidence="1">Uncharacterized protein</fullName>
    </submittedName>
</protein>
<gene>
    <name evidence="1" type="ORF">GCM10025770_05500</name>
</gene>
<comment type="caution">
    <text evidence="1">The sequence shown here is derived from an EMBL/GenBank/DDBJ whole genome shotgun (WGS) entry which is preliminary data.</text>
</comment>
<dbReference type="Proteomes" id="UP001500547">
    <property type="component" value="Unassembled WGS sequence"/>
</dbReference>
<evidence type="ECO:0000313" key="1">
    <source>
        <dbReference type="EMBL" id="GAA5159366.1"/>
    </source>
</evidence>
<name>A0ABP9QAY6_9RHOO</name>
<sequence>MLSLRDCLDYCDLTEEEVELFALHEHLPHEVAATVACSLVQTEDGVGQMDLCLAEMVQTAIRDGQLAKAEHVLHVYAQFRSAHPLAH</sequence>
<organism evidence="1 2">
    <name type="scientific">Viridibacterium curvum</name>
    <dbReference type="NCBI Taxonomy" id="1101404"/>
    <lineage>
        <taxon>Bacteria</taxon>
        <taxon>Pseudomonadati</taxon>
        <taxon>Pseudomonadota</taxon>
        <taxon>Betaproteobacteria</taxon>
        <taxon>Rhodocyclales</taxon>
        <taxon>Rhodocyclaceae</taxon>
        <taxon>Viridibacterium</taxon>
    </lineage>
</organism>